<dbReference type="AlphaFoldDB" id="A0A1I3QX92"/>
<dbReference type="STRING" id="1477437.SAMN05444682_109133"/>
<dbReference type="Proteomes" id="UP000198670">
    <property type="component" value="Unassembled WGS sequence"/>
</dbReference>
<dbReference type="Gene3D" id="3.40.50.2000">
    <property type="entry name" value="Glycogen Phosphorylase B"/>
    <property type="match status" value="2"/>
</dbReference>
<protein>
    <submittedName>
        <fullName evidence="1">Glycosyltransferase involved in cell wall bisynthesis</fullName>
    </submittedName>
</protein>
<accession>A0A1I3QX92</accession>
<organism evidence="1 2">
    <name type="scientific">Parapedobacter indicus</name>
    <dbReference type="NCBI Taxonomy" id="1477437"/>
    <lineage>
        <taxon>Bacteria</taxon>
        <taxon>Pseudomonadati</taxon>
        <taxon>Bacteroidota</taxon>
        <taxon>Sphingobacteriia</taxon>
        <taxon>Sphingobacteriales</taxon>
        <taxon>Sphingobacteriaceae</taxon>
        <taxon>Parapedobacter</taxon>
    </lineage>
</organism>
<dbReference type="SUPFAM" id="SSF53756">
    <property type="entry name" value="UDP-Glycosyltransferase/glycogen phosphorylase"/>
    <property type="match status" value="1"/>
</dbReference>
<gene>
    <name evidence="1" type="ORF">SAMN05444682_109133</name>
</gene>
<reference evidence="1 2" key="1">
    <citation type="submission" date="2016-10" db="EMBL/GenBank/DDBJ databases">
        <authorList>
            <person name="de Groot N.N."/>
        </authorList>
    </citation>
    <scope>NUCLEOTIDE SEQUENCE [LARGE SCALE GENOMIC DNA]</scope>
    <source>
        <strain evidence="1 2">RK1</strain>
    </source>
</reference>
<dbReference type="EMBL" id="FOQO01000009">
    <property type="protein sequence ID" value="SFJ37921.1"/>
    <property type="molecule type" value="Genomic_DNA"/>
</dbReference>
<keyword evidence="2" id="KW-1185">Reference proteome</keyword>
<dbReference type="CDD" id="cd03801">
    <property type="entry name" value="GT4_PimA-like"/>
    <property type="match status" value="1"/>
</dbReference>
<evidence type="ECO:0000313" key="2">
    <source>
        <dbReference type="Proteomes" id="UP000198670"/>
    </source>
</evidence>
<evidence type="ECO:0000313" key="1">
    <source>
        <dbReference type="EMBL" id="SFJ37921.1"/>
    </source>
</evidence>
<keyword evidence="1" id="KW-0808">Transferase</keyword>
<proteinExistence type="predicted"/>
<name>A0A1I3QX92_9SPHI</name>
<sequence length="370" mass="42468">MLSAQIMKVAFYPEALNENPYLDLIRKALDGQNVEFIKVNQVFRDVKTFKSVTAVHFNWYENISERKRFKAFTEFLWKCSVLLALRISGKRIVWTMHNKQVHDSVFNGYNKLITWLFIRLSAVIVIHSKLSSQLLIDQYGKRITKKIHHIPHPHYINVYGKTVPELRKAEAMPLRLLFLGAVRPYKNIELLIDVIQNLGDNVSFTVAGKPLNVNYGKAITDRCTHLQTVELRLDFIEDEDIPQLMGSHDLLVLPYDINSSLNSGSVILAASYGRSVICPEIGTILDFEDQSCLLTYQYSDPNDHFDKLTQAILKAIVLKREQSDVFVEWGKALYDDVRRNHDEGLISARLHDVYSGKTQGAKVDDFVKLD</sequence>
<dbReference type="Pfam" id="PF13692">
    <property type="entry name" value="Glyco_trans_1_4"/>
    <property type="match status" value="1"/>
</dbReference>
<dbReference type="GO" id="GO:0016740">
    <property type="term" value="F:transferase activity"/>
    <property type="evidence" value="ECO:0007669"/>
    <property type="project" value="UniProtKB-KW"/>
</dbReference>